<name>K4A4C5_SETIT</name>
<reference evidence="1" key="2">
    <citation type="submission" date="2018-08" db="UniProtKB">
        <authorList>
            <consortium name="EnsemblPlants"/>
        </authorList>
    </citation>
    <scope>IDENTIFICATION</scope>
    <source>
        <strain evidence="1">Yugu1</strain>
    </source>
</reference>
<keyword evidence="2" id="KW-1185">Reference proteome</keyword>
<reference evidence="2" key="1">
    <citation type="journal article" date="2012" name="Nat. Biotechnol.">
        <title>Reference genome sequence of the model plant Setaria.</title>
        <authorList>
            <person name="Bennetzen J.L."/>
            <person name="Schmutz J."/>
            <person name="Wang H."/>
            <person name="Percifield R."/>
            <person name="Hawkins J."/>
            <person name="Pontaroli A.C."/>
            <person name="Estep M."/>
            <person name="Feng L."/>
            <person name="Vaughn J.N."/>
            <person name="Grimwood J."/>
            <person name="Jenkins J."/>
            <person name="Barry K."/>
            <person name="Lindquist E."/>
            <person name="Hellsten U."/>
            <person name="Deshpande S."/>
            <person name="Wang X."/>
            <person name="Wu X."/>
            <person name="Mitros T."/>
            <person name="Triplett J."/>
            <person name="Yang X."/>
            <person name="Ye C.Y."/>
            <person name="Mauro-Herrera M."/>
            <person name="Wang L."/>
            <person name="Li P."/>
            <person name="Sharma M."/>
            <person name="Sharma R."/>
            <person name="Ronald P.C."/>
            <person name="Panaud O."/>
            <person name="Kellogg E.A."/>
            <person name="Brutnell T.P."/>
            <person name="Doust A.N."/>
            <person name="Tuskan G.A."/>
            <person name="Rokhsar D."/>
            <person name="Devos K.M."/>
        </authorList>
    </citation>
    <scope>NUCLEOTIDE SEQUENCE [LARGE SCALE GENOMIC DNA]</scope>
    <source>
        <strain evidence="2">cv. Yugu1</strain>
    </source>
</reference>
<protein>
    <submittedName>
        <fullName evidence="1">Uncharacterized protein</fullName>
    </submittedName>
</protein>
<dbReference type="Proteomes" id="UP000004995">
    <property type="component" value="Unassembled WGS sequence"/>
</dbReference>
<evidence type="ECO:0000313" key="2">
    <source>
        <dbReference type="Proteomes" id="UP000004995"/>
    </source>
</evidence>
<sequence length="43" mass="5022">MEPVKQGRLADGRRRSDNNVEMVDEDADTMLVAWTWWYGFSST</sequence>
<dbReference type="HOGENOM" id="CLU_3243088_0_0_1"/>
<accession>K4A4C5</accession>
<dbReference type="InParanoid" id="K4A4C5"/>
<proteinExistence type="predicted"/>
<dbReference type="EMBL" id="AGNK02001321">
    <property type="status" value="NOT_ANNOTATED_CDS"/>
    <property type="molecule type" value="Genomic_DNA"/>
</dbReference>
<dbReference type="Gramene" id="KQL26482">
    <property type="protein sequence ID" value="KQL26482"/>
    <property type="gene ID" value="SETIT_033729mg"/>
</dbReference>
<dbReference type="EnsemblPlants" id="KQL26482">
    <property type="protein sequence ID" value="KQL26482"/>
    <property type="gene ID" value="SETIT_033729mg"/>
</dbReference>
<evidence type="ECO:0000313" key="1">
    <source>
        <dbReference type="EnsemblPlants" id="KQL26482"/>
    </source>
</evidence>
<organism evidence="1 2">
    <name type="scientific">Setaria italica</name>
    <name type="common">Foxtail millet</name>
    <name type="synonym">Panicum italicum</name>
    <dbReference type="NCBI Taxonomy" id="4555"/>
    <lineage>
        <taxon>Eukaryota</taxon>
        <taxon>Viridiplantae</taxon>
        <taxon>Streptophyta</taxon>
        <taxon>Embryophyta</taxon>
        <taxon>Tracheophyta</taxon>
        <taxon>Spermatophyta</taxon>
        <taxon>Magnoliopsida</taxon>
        <taxon>Liliopsida</taxon>
        <taxon>Poales</taxon>
        <taxon>Poaceae</taxon>
        <taxon>PACMAD clade</taxon>
        <taxon>Panicoideae</taxon>
        <taxon>Panicodae</taxon>
        <taxon>Paniceae</taxon>
        <taxon>Cenchrinae</taxon>
        <taxon>Setaria</taxon>
    </lineage>
</organism>
<dbReference type="AlphaFoldDB" id="K4A4C5"/>